<dbReference type="GO" id="GO:0005886">
    <property type="term" value="C:plasma membrane"/>
    <property type="evidence" value="ECO:0007669"/>
    <property type="project" value="UniProtKB-SubCell"/>
</dbReference>
<dbReference type="Proteomes" id="UP000595897">
    <property type="component" value="Chromosome"/>
</dbReference>
<dbReference type="PANTHER" id="PTHR30250:SF21">
    <property type="entry name" value="LIPID II FLIPPASE MURJ"/>
    <property type="match status" value="1"/>
</dbReference>
<keyword evidence="2" id="KW-1003">Cell membrane</keyword>
<feature type="transmembrane region" description="Helical" evidence="6">
    <location>
        <begin position="342"/>
        <end position="364"/>
    </location>
</feature>
<dbReference type="Pfam" id="PF01943">
    <property type="entry name" value="Polysacc_synt"/>
    <property type="match status" value="1"/>
</dbReference>
<feature type="transmembrane region" description="Helical" evidence="6">
    <location>
        <begin position="370"/>
        <end position="393"/>
    </location>
</feature>
<evidence type="ECO:0000256" key="5">
    <source>
        <dbReference type="ARBA" id="ARBA00023136"/>
    </source>
</evidence>
<reference evidence="7 8" key="1">
    <citation type="submission" date="2020-11" db="EMBL/GenBank/DDBJ databases">
        <title>Draft genome sequencing of a Lachnospiraceae strain isolated from anoxic soil subjected to BSD treatment.</title>
        <authorList>
            <person name="Uek A."/>
            <person name="Tonouchi A."/>
        </authorList>
    </citation>
    <scope>NUCLEOTIDE SEQUENCE [LARGE SCALE GENOMIC DNA]</scope>
    <source>
        <strain evidence="7 8">TB5</strain>
    </source>
</reference>
<feature type="transmembrane region" description="Helical" evidence="6">
    <location>
        <begin position="54"/>
        <end position="75"/>
    </location>
</feature>
<feature type="transmembrane region" description="Helical" evidence="6">
    <location>
        <begin position="200"/>
        <end position="221"/>
    </location>
</feature>
<feature type="transmembrane region" description="Helical" evidence="6">
    <location>
        <begin position="302"/>
        <end position="321"/>
    </location>
</feature>
<gene>
    <name evidence="7" type="primary">spoVB</name>
    <name evidence="7" type="ORF">bsdtb5_18790</name>
</gene>
<organism evidence="7 8">
    <name type="scientific">Anaeromicropila herbilytica</name>
    <dbReference type="NCBI Taxonomy" id="2785025"/>
    <lineage>
        <taxon>Bacteria</taxon>
        <taxon>Bacillati</taxon>
        <taxon>Bacillota</taxon>
        <taxon>Clostridia</taxon>
        <taxon>Lachnospirales</taxon>
        <taxon>Lachnospiraceae</taxon>
        <taxon>Anaeromicropila</taxon>
    </lineage>
</organism>
<evidence type="ECO:0000256" key="6">
    <source>
        <dbReference type="SAM" id="Phobius"/>
    </source>
</evidence>
<dbReference type="PANTHER" id="PTHR30250">
    <property type="entry name" value="PST FAMILY PREDICTED COLANIC ACID TRANSPORTER"/>
    <property type="match status" value="1"/>
</dbReference>
<dbReference type="InterPro" id="IPR024923">
    <property type="entry name" value="PG_synth_SpoVB"/>
</dbReference>
<feature type="transmembrane region" description="Helical" evidence="6">
    <location>
        <begin position="161"/>
        <end position="180"/>
    </location>
</feature>
<accession>A0A7R7EKT5</accession>
<feature type="transmembrane region" description="Helical" evidence="6">
    <location>
        <begin position="87"/>
        <end position="111"/>
    </location>
</feature>
<dbReference type="CDD" id="cd13124">
    <property type="entry name" value="MATE_SpoVB_like"/>
    <property type="match status" value="1"/>
</dbReference>
<proteinExistence type="predicted"/>
<dbReference type="InterPro" id="IPR002797">
    <property type="entry name" value="Polysacc_synth"/>
</dbReference>
<evidence type="ECO:0000256" key="3">
    <source>
        <dbReference type="ARBA" id="ARBA00022692"/>
    </source>
</evidence>
<dbReference type="AlphaFoldDB" id="A0A7R7EKT5"/>
<dbReference type="RefSeq" id="WP_271715794.1">
    <property type="nucleotide sequence ID" value="NZ_AP024169.1"/>
</dbReference>
<feature type="transmembrane region" description="Helical" evidence="6">
    <location>
        <begin position="496"/>
        <end position="516"/>
    </location>
</feature>
<keyword evidence="8" id="KW-1185">Reference proteome</keyword>
<feature type="transmembrane region" description="Helical" evidence="6">
    <location>
        <begin position="405"/>
        <end position="423"/>
    </location>
</feature>
<comment type="subcellular location">
    <subcellularLocation>
        <location evidence="1">Cell membrane</location>
        <topology evidence="1">Multi-pass membrane protein</topology>
    </subcellularLocation>
</comment>
<feature type="transmembrane region" description="Helical" evidence="6">
    <location>
        <begin position="464"/>
        <end position="484"/>
    </location>
</feature>
<name>A0A7R7EKT5_9FIRM</name>
<evidence type="ECO:0000256" key="2">
    <source>
        <dbReference type="ARBA" id="ARBA00022475"/>
    </source>
</evidence>
<dbReference type="EMBL" id="AP024169">
    <property type="protein sequence ID" value="BCN30584.1"/>
    <property type="molecule type" value="Genomic_DNA"/>
</dbReference>
<feature type="transmembrane region" description="Helical" evidence="6">
    <location>
        <begin position="242"/>
        <end position="262"/>
    </location>
</feature>
<feature type="transmembrane region" description="Helical" evidence="6">
    <location>
        <begin position="12"/>
        <end position="34"/>
    </location>
</feature>
<dbReference type="KEGG" id="ahb:bsdtb5_18790"/>
<evidence type="ECO:0000313" key="7">
    <source>
        <dbReference type="EMBL" id="BCN30584.1"/>
    </source>
</evidence>
<dbReference type="InterPro" id="IPR050833">
    <property type="entry name" value="Poly_Biosynth_Transport"/>
</dbReference>
<feature type="transmembrane region" description="Helical" evidence="6">
    <location>
        <begin position="429"/>
        <end position="452"/>
    </location>
</feature>
<dbReference type="PIRSF" id="PIRSF038958">
    <property type="entry name" value="PG_synth_SpoVB"/>
    <property type="match status" value="1"/>
</dbReference>
<feature type="transmembrane region" description="Helical" evidence="6">
    <location>
        <begin position="131"/>
        <end position="149"/>
    </location>
</feature>
<evidence type="ECO:0000256" key="1">
    <source>
        <dbReference type="ARBA" id="ARBA00004651"/>
    </source>
</evidence>
<keyword evidence="3 6" id="KW-0812">Transmembrane</keyword>
<evidence type="ECO:0000256" key="4">
    <source>
        <dbReference type="ARBA" id="ARBA00022989"/>
    </source>
</evidence>
<keyword evidence="4 6" id="KW-1133">Transmembrane helix</keyword>
<protein>
    <submittedName>
        <fullName evidence="7">Stage V sporulation protein B</fullName>
    </submittedName>
</protein>
<sequence length="546" mass="59553">MDVQKKKSNNFLVQGTILAAASIIVRMIGLIYRIPLTRIIGDEGNGYYSTAFELYNIALILSSYSLPLAVSKLVAARNIKKEYNNSFRIFLGSMAFAIVSGTIMSLVVFFGADIFASVISKSPRSAIPLKVLAPGILIFAVMGVLRGYFQGKNTMLPTSISQILEQIVNAFVSVIAASVFMRAHNLSDDMAAYGAAGGTLGTFVGAFVGLVFVGSVFALYFPTLQKQRKRDTTSELESYREIIKILILTIIPVIVSSTIYQASGILDNMMFGNIMSGKGVSETIRSEFLGVYSGKYRTLTNVPVSIATAVGAAMVPSIVVARVKKQHQEVNEKIHSAVKFNMLIAIPSAVGMGVLASPILQLLFRDSSKLAANLIRLGSIAIIFFALSTVSNAVLQGINLMRKPVIHSAISLGIHIVLVFILLQFTNLITYALVIGNVTFPLVVCVLNWISIEQHIGYKQEIKNTFVMPLIASLIMGVCTWITYEIFIHIIHSNSISTLFAVIVAMICYFCSMILLKGITKEELYSFPKGALLVRAANKLHLFREA</sequence>
<keyword evidence="5 6" id="KW-0472">Membrane</keyword>
<evidence type="ECO:0000313" key="8">
    <source>
        <dbReference type="Proteomes" id="UP000595897"/>
    </source>
</evidence>